<dbReference type="InterPro" id="IPR004330">
    <property type="entry name" value="FAR1_DNA_bnd_dom"/>
</dbReference>
<organism evidence="2 3">
    <name type="scientific">Stylosanthes scabra</name>
    <dbReference type="NCBI Taxonomy" id="79078"/>
    <lineage>
        <taxon>Eukaryota</taxon>
        <taxon>Viridiplantae</taxon>
        <taxon>Streptophyta</taxon>
        <taxon>Embryophyta</taxon>
        <taxon>Tracheophyta</taxon>
        <taxon>Spermatophyta</taxon>
        <taxon>Magnoliopsida</taxon>
        <taxon>eudicotyledons</taxon>
        <taxon>Gunneridae</taxon>
        <taxon>Pentapetalae</taxon>
        <taxon>rosids</taxon>
        <taxon>fabids</taxon>
        <taxon>Fabales</taxon>
        <taxon>Fabaceae</taxon>
        <taxon>Papilionoideae</taxon>
        <taxon>50 kb inversion clade</taxon>
        <taxon>dalbergioids sensu lato</taxon>
        <taxon>Dalbergieae</taxon>
        <taxon>Pterocarpus clade</taxon>
        <taxon>Stylosanthes</taxon>
    </lineage>
</organism>
<protein>
    <recommendedName>
        <fullName evidence="1">FAR1 domain-containing protein</fullName>
    </recommendedName>
</protein>
<feature type="domain" description="FAR1" evidence="1">
    <location>
        <begin position="51"/>
        <end position="115"/>
    </location>
</feature>
<dbReference type="Proteomes" id="UP001341840">
    <property type="component" value="Unassembled WGS sequence"/>
</dbReference>
<accession>A0ABU6SSP5</accession>
<keyword evidence="3" id="KW-1185">Reference proteome</keyword>
<evidence type="ECO:0000313" key="3">
    <source>
        <dbReference type="Proteomes" id="UP001341840"/>
    </source>
</evidence>
<gene>
    <name evidence="2" type="ORF">PIB30_080316</name>
</gene>
<proteinExistence type="predicted"/>
<dbReference type="Pfam" id="PF03101">
    <property type="entry name" value="FAR1"/>
    <property type="match status" value="1"/>
</dbReference>
<reference evidence="2 3" key="1">
    <citation type="journal article" date="2023" name="Plants (Basel)">
        <title>Bridging the Gap: Combining Genomics and Transcriptomics Approaches to Understand Stylosanthes scabra, an Orphan Legume from the Brazilian Caatinga.</title>
        <authorList>
            <person name="Ferreira-Neto J.R.C."/>
            <person name="da Silva M.D."/>
            <person name="Binneck E."/>
            <person name="de Melo N.F."/>
            <person name="da Silva R.H."/>
            <person name="de Melo A.L.T.M."/>
            <person name="Pandolfi V."/>
            <person name="Bustamante F.O."/>
            <person name="Brasileiro-Vidal A.C."/>
            <person name="Benko-Iseppon A.M."/>
        </authorList>
    </citation>
    <scope>NUCLEOTIDE SEQUENCE [LARGE SCALE GENOMIC DNA]</scope>
    <source>
        <tissue evidence="2">Leaves</tissue>
    </source>
</reference>
<evidence type="ECO:0000313" key="2">
    <source>
        <dbReference type="EMBL" id="MED6139061.1"/>
    </source>
</evidence>
<name>A0ABU6SSP5_9FABA</name>
<dbReference type="PANTHER" id="PTHR46328">
    <property type="entry name" value="FAR-RED IMPAIRED RESPONSIVE (FAR1) FAMILY PROTEIN-RELATED"/>
    <property type="match status" value="1"/>
</dbReference>
<comment type="caution">
    <text evidence="2">The sequence shown here is derived from an EMBL/GenBank/DDBJ whole genome shotgun (WGS) entry which is preliminary data.</text>
</comment>
<dbReference type="EMBL" id="JASCZI010061581">
    <property type="protein sequence ID" value="MED6139061.1"/>
    <property type="molecule type" value="Genomic_DNA"/>
</dbReference>
<evidence type="ECO:0000259" key="1">
    <source>
        <dbReference type="Pfam" id="PF03101"/>
    </source>
</evidence>
<sequence length="116" mass="13468">MEEGSSNHLDLNSDCQSEQLNEQYQFLCNVDEEYVPRVGMTSVTCEEANYFYKKYAKRARFAFKIRNSQRNKEISAIKNLLFTCTREGKRTSDIPEAEKTNLMSPANCPARIYVHI</sequence>